<protein>
    <submittedName>
        <fullName evidence="1">P-loop containing nucleoside triphosphate hydrolase protein</fullName>
    </submittedName>
</protein>
<dbReference type="Proteomes" id="UP000827976">
    <property type="component" value="Chromosome 3"/>
</dbReference>
<comment type="caution">
    <text evidence="1">The sequence shown here is derived from an EMBL/GenBank/DDBJ whole genome shotgun (WGS) entry which is preliminary data.</text>
</comment>
<name>A0ACB7WKT2_DIOAL</name>
<accession>A0ACB7WKT2</accession>
<keyword evidence="2" id="KW-1185">Reference proteome</keyword>
<gene>
    <name evidence="1" type="ORF">IHE45_03G060500</name>
</gene>
<keyword evidence="1" id="KW-0378">Hydrolase</keyword>
<sequence length="917" mass="105778">MLEELFDQIKLNGVYDPREQHHSPQNKLVTTSSTNERKIYGRDYEIKQLIKFLKGPNFDGNISVAPIIGLGGIGKTTLAQFVFNNGEIEKYFDNKAWVCVSDHFDRYRITKEMVDSFCTSNTTCSSFQYGSTTSLDLLERELRRYLMGKKFLLVLDDVWSDAWQQLLTPLQSAKAQAIKVIVTCRDPKVLRSTDEENKIILKGLCDRAYWSFFVNCAFGKKNPGNYSQTLHDIGKSIVGKLKGSPLAAKTVGKLLGRVLTEKHWKDVLDSDLWKLETNAHDIMPALALSYYHLPHHLQLCFVFCSVFPKNHLYHVNDLISMWIANGYIHESGNSSKTMNDTGEEYCHELLEMCFFDKYNPKSMIRMHDLMHDLAHLVSHGEICIYESGEDKEVTKNVRHLCTKDLTALGLVCKTNNLRTLVLYRVGDVPTFLNHEACKKIRVLVISGSHMQDFPDAIAHLKHLQYLDLTSTRIKSIPESLCRLYQLRVLKLRYPLILPSLFHNLINLQNWCMYEDDHKVFDERWLKYHVKRERGYVVAQLSNMNELRGELSIMDLENIDSMEEAMKAKLKEKRHIKTLGLVWNYTMDSYKQDAQEEVLEGLQPHPNLERIKISCYMGSKIPSWLMTVELHKLRKICLVRCINWTCLPAALGLLPSLEKLHIHSMENRTVECSDSVIEMFPSLKQLVLSNVAISFKGMSTPSSSSVGRRKLLPLLQYLKLRESDGTHGFHWPIYTTLEQLYIRNIPSLDDQLPRRLHGLSSLTRLELSGAKIKTFPVQVMATLHALGWLKLEDCKELLSLEGLQALPSLEKLYIIKCPKFRLWCKEEMTKLLEISLDSCQDLESLPAWLYRLPLLKQLSIKHCPKFHSLPTDALPSSLIKLNIIECDPGLMERCQQKGYPEWLMIHQIRKRSYISEDI</sequence>
<evidence type="ECO:0000313" key="1">
    <source>
        <dbReference type="EMBL" id="KAH7688914.1"/>
    </source>
</evidence>
<dbReference type="EMBL" id="CM037013">
    <property type="protein sequence ID" value="KAH7688914.1"/>
    <property type="molecule type" value="Genomic_DNA"/>
</dbReference>
<organism evidence="1 2">
    <name type="scientific">Dioscorea alata</name>
    <name type="common">Purple yam</name>
    <dbReference type="NCBI Taxonomy" id="55571"/>
    <lineage>
        <taxon>Eukaryota</taxon>
        <taxon>Viridiplantae</taxon>
        <taxon>Streptophyta</taxon>
        <taxon>Embryophyta</taxon>
        <taxon>Tracheophyta</taxon>
        <taxon>Spermatophyta</taxon>
        <taxon>Magnoliopsida</taxon>
        <taxon>Liliopsida</taxon>
        <taxon>Dioscoreales</taxon>
        <taxon>Dioscoreaceae</taxon>
        <taxon>Dioscorea</taxon>
    </lineage>
</organism>
<reference evidence="2" key="1">
    <citation type="journal article" date="2022" name="Nat. Commun.">
        <title>Chromosome evolution and the genetic basis of agronomically important traits in greater yam.</title>
        <authorList>
            <person name="Bredeson J.V."/>
            <person name="Lyons J.B."/>
            <person name="Oniyinde I.O."/>
            <person name="Okereke N.R."/>
            <person name="Kolade O."/>
            <person name="Nnabue I."/>
            <person name="Nwadili C.O."/>
            <person name="Hribova E."/>
            <person name="Parker M."/>
            <person name="Nwogha J."/>
            <person name="Shu S."/>
            <person name="Carlson J."/>
            <person name="Kariba R."/>
            <person name="Muthemba S."/>
            <person name="Knop K."/>
            <person name="Barton G.J."/>
            <person name="Sherwood A.V."/>
            <person name="Lopez-Montes A."/>
            <person name="Asiedu R."/>
            <person name="Jamnadass R."/>
            <person name="Muchugi A."/>
            <person name="Goodstein D."/>
            <person name="Egesi C.N."/>
            <person name="Featherston J."/>
            <person name="Asfaw A."/>
            <person name="Simpson G.G."/>
            <person name="Dolezel J."/>
            <person name="Hendre P.S."/>
            <person name="Van Deynze A."/>
            <person name="Kumar P.L."/>
            <person name="Obidiegwu J.E."/>
            <person name="Bhattacharjee R."/>
            <person name="Rokhsar D.S."/>
        </authorList>
    </citation>
    <scope>NUCLEOTIDE SEQUENCE [LARGE SCALE GENOMIC DNA]</scope>
    <source>
        <strain evidence="2">cv. TDa95/00328</strain>
    </source>
</reference>
<evidence type="ECO:0000313" key="2">
    <source>
        <dbReference type="Proteomes" id="UP000827976"/>
    </source>
</evidence>
<proteinExistence type="predicted"/>